<dbReference type="Pfam" id="PF12624">
    <property type="entry name" value="VPS13_N"/>
    <property type="match status" value="2"/>
</dbReference>
<evidence type="ECO:0000256" key="3">
    <source>
        <dbReference type="SAM" id="MobiDB-lite"/>
    </source>
</evidence>
<sequence>MLDKIVAGFLTSYLGEYFENIDTEQVKISLWGGNVNLKHLKVRKDALRMLDIPFCISQGVIVNLSVTIPWTKLQSESIVIRLTDVTLVVEEKGAAEYSVAQCLLDAVHRRRQELANAEEAMLSDFSARFAENQDAKATGNTEDDELSNTFSARLKATMLNNVKLEITNVRILYRAFSDKDNKLTEVILNIGEVTTYACDETYTPTFNSVKLKMLYKVLAIKGVSISLAKENVSKPYPMVKPFDLSVNVQYQPIPYDAQQPKFLVGILLNQVQTNVSSTQIRLLTATSRQLLGAYHREEKRLLRPQSCSPTSDPRAWWSYAIQCTILDLRLRHQSKTSSLSWKKFLDVKQKRDSYAALYARSRRSTLKATGWLETLTAVEEQQMKTLEEELPIETVKLARRIAVERVDLERKEYLKFKEQKQLQQQQQSPDAAAEVKKEEQPPEQKGWFSSWWSGSSAGSNVKSKIVEQLESETPEDQKQIKEMIGLVNAAHWGEAERLVIAKEFGLTAEEAKELEQQPLAAPQTLDSTVQWRVFFHYRSSTVDFFENDDPPREGERGFFTLLLSGFTVGVEIGPDGAATPGRD</sequence>
<feature type="compositionally biased region" description="Basic and acidic residues" evidence="3">
    <location>
        <begin position="433"/>
        <end position="442"/>
    </location>
</feature>
<dbReference type="VEuPathDB" id="TriTrypDB:ADEAN_000324100"/>
<dbReference type="OrthoDB" id="272810at2759"/>
<evidence type="ECO:0000313" key="6">
    <source>
        <dbReference type="Proteomes" id="UP000515908"/>
    </source>
</evidence>
<keyword evidence="2" id="KW-0813">Transport</keyword>
<protein>
    <submittedName>
        <fullName evidence="5">N-terminal region of Chorein or VPS13/Vacuolar sorting-associated protein 13, N-terminal, putative</fullName>
    </submittedName>
</protein>
<dbReference type="InterPro" id="IPR026847">
    <property type="entry name" value="VPS13"/>
</dbReference>
<keyword evidence="6" id="KW-1185">Reference proteome</keyword>
<dbReference type="Proteomes" id="UP000515908">
    <property type="component" value="Chromosome 05"/>
</dbReference>
<proteinExistence type="inferred from homology"/>
<dbReference type="GO" id="GO:0045053">
    <property type="term" value="P:protein retention in Golgi apparatus"/>
    <property type="evidence" value="ECO:0007669"/>
    <property type="project" value="TreeGrafter"/>
</dbReference>
<feature type="region of interest" description="Disordered" evidence="3">
    <location>
        <begin position="419"/>
        <end position="449"/>
    </location>
</feature>
<evidence type="ECO:0000259" key="4">
    <source>
        <dbReference type="Pfam" id="PF12624"/>
    </source>
</evidence>
<dbReference type="InterPro" id="IPR026854">
    <property type="entry name" value="VPS13_N"/>
</dbReference>
<dbReference type="EMBL" id="LR877149">
    <property type="protein sequence ID" value="CAD2215783.1"/>
    <property type="molecule type" value="Genomic_DNA"/>
</dbReference>
<gene>
    <name evidence="5" type="ORF">ADEAN_000324100</name>
</gene>
<dbReference type="AlphaFoldDB" id="A0A7G2CAJ9"/>
<evidence type="ECO:0000256" key="2">
    <source>
        <dbReference type="ARBA" id="ARBA00022448"/>
    </source>
</evidence>
<evidence type="ECO:0000313" key="5">
    <source>
        <dbReference type="EMBL" id="CAD2215783.1"/>
    </source>
</evidence>
<feature type="domain" description="Chorein N-terminal" evidence="4">
    <location>
        <begin position="1"/>
        <end position="231"/>
    </location>
</feature>
<comment type="similarity">
    <text evidence="1">Belongs to the VPS13 family.</text>
</comment>
<feature type="domain" description="Chorein N-terminal" evidence="4">
    <location>
        <begin position="253"/>
        <end position="575"/>
    </location>
</feature>
<organism evidence="5 6">
    <name type="scientific">Angomonas deanei</name>
    <dbReference type="NCBI Taxonomy" id="59799"/>
    <lineage>
        <taxon>Eukaryota</taxon>
        <taxon>Discoba</taxon>
        <taxon>Euglenozoa</taxon>
        <taxon>Kinetoplastea</taxon>
        <taxon>Metakinetoplastina</taxon>
        <taxon>Trypanosomatida</taxon>
        <taxon>Trypanosomatidae</taxon>
        <taxon>Strigomonadinae</taxon>
        <taxon>Angomonas</taxon>
    </lineage>
</organism>
<reference evidence="5 6" key="1">
    <citation type="submission" date="2020-08" db="EMBL/GenBank/DDBJ databases">
        <authorList>
            <person name="Newling K."/>
            <person name="Davey J."/>
            <person name="Forrester S."/>
        </authorList>
    </citation>
    <scope>NUCLEOTIDE SEQUENCE [LARGE SCALE GENOMIC DNA]</scope>
    <source>
        <strain evidence="6">Crithidia deanei Carvalho (ATCC PRA-265)</strain>
    </source>
</reference>
<dbReference type="PANTHER" id="PTHR16166:SF93">
    <property type="entry name" value="INTERMEMBRANE LIPID TRANSFER PROTEIN VPS13"/>
    <property type="match status" value="1"/>
</dbReference>
<dbReference type="GO" id="GO:0006623">
    <property type="term" value="P:protein targeting to vacuole"/>
    <property type="evidence" value="ECO:0007669"/>
    <property type="project" value="TreeGrafter"/>
</dbReference>
<name>A0A7G2CAJ9_9TRYP</name>
<evidence type="ECO:0000256" key="1">
    <source>
        <dbReference type="ARBA" id="ARBA00006545"/>
    </source>
</evidence>
<accession>A0A7G2CAJ9</accession>
<dbReference type="PANTHER" id="PTHR16166">
    <property type="entry name" value="VACUOLAR PROTEIN SORTING-ASSOCIATED PROTEIN VPS13"/>
    <property type="match status" value="1"/>
</dbReference>